<keyword evidence="2" id="KW-0496">Mitochondrion</keyword>
<feature type="domain" description="Domain X" evidence="1">
    <location>
        <begin position="510"/>
        <end position="613"/>
    </location>
</feature>
<dbReference type="GO" id="GO:0003964">
    <property type="term" value="F:RNA-directed DNA polymerase activity"/>
    <property type="evidence" value="ECO:0007669"/>
    <property type="project" value="UniProtKB-KW"/>
</dbReference>
<dbReference type="EMBL" id="MK720950">
    <property type="protein sequence ID" value="QIQ23051.1"/>
    <property type="molecule type" value="Genomic_DNA"/>
</dbReference>
<proteinExistence type="predicted"/>
<sequence>MYKLSSANLRDGTLEKGGFVKASEAFKICKRLRCNKSFMTCNASPLGSHRAHATHRACIELLQSHDPAGDCSQSKLVKCFDRGGFSQICSQRENFKQTSHEFQPTKSQHACLKEIKRKFQETNWFLVGDLSKIKDFIGKKHQGRRRKPYGLANYFSNEPTGHFSEFSLSKAKKSKEKQTFSNRIYNGSPERKQSLDRIGDFSQSKLTWMKQPISAPPNIYRCNTRANSNRQLFSEIFFVPARCKSVRTCTFGLDLDKFVAHLRQKICQSVKSNLLKQPSELQKKIDFFSQSDSLLCAFSHQKVANATEQSCFWNNRLLKQMIEPRRSGYIAEISQQSSAKPLYRKRTIFLLKQAYLKKKKFLKKKPIFSKASLQYVRFSNSFLIGLTGYFSKRLACRVNRLVKRFIEMKFHLRLNKDAILLFKSGKQRIPFLGYLIDKVASANKISGYFSNKPGGYFSKRRLLQQMTCMALQFKTSQWFRRKGALKEKNFTKFLIKKSKKRLLKRSHSKIRLLVNMPKVIESLADKGFCDRSGNPKPNFHYFQHSQNQTVSRVAAILRGVTNYYQLAESKRRCLSRCSYILTHSIAMMFAAKFKLGTRAKVFALAGRNLTNPLLSKKRKKPFASH</sequence>
<name>A0A6G9IG56_9VIRI</name>
<dbReference type="RefSeq" id="YP_009755773.1">
    <property type="nucleotide sequence ID" value="NC_046951.1"/>
</dbReference>
<organism evidence="2">
    <name type="scientific">Gonatozygon brebissonii</name>
    <dbReference type="NCBI Taxonomy" id="184482"/>
    <lineage>
        <taxon>Eukaryota</taxon>
        <taxon>Viridiplantae</taxon>
        <taxon>Streptophyta</taxon>
        <taxon>Zygnematophyceae</taxon>
        <taxon>Zygnematophycidae</taxon>
        <taxon>Desmidiales</taxon>
        <taxon>Gonatozygaceae</taxon>
        <taxon>Gonatozygon</taxon>
    </lineage>
</organism>
<keyword evidence="2" id="KW-0695">RNA-directed DNA polymerase</keyword>
<dbReference type="InterPro" id="IPR024937">
    <property type="entry name" value="Domain_X"/>
</dbReference>
<gene>
    <name evidence="2" type="primary">orf1529</name>
</gene>
<reference evidence="2" key="1">
    <citation type="submission" date="2019-03" db="EMBL/GenBank/DDBJ databases">
        <authorList>
            <person name="Cox C."/>
        </authorList>
    </citation>
    <scope>NUCLEOTIDE SEQUENCE</scope>
</reference>
<dbReference type="GO" id="GO:0005737">
    <property type="term" value="C:cytoplasm"/>
    <property type="evidence" value="ECO:0007669"/>
    <property type="project" value="UniProtKB-ARBA"/>
</dbReference>
<dbReference type="InterPro" id="IPR051083">
    <property type="entry name" value="GrpII_Intron_Splice-Mob/Def"/>
</dbReference>
<keyword evidence="2" id="KW-0808">Transferase</keyword>
<accession>A0A6G9IG56</accession>
<evidence type="ECO:0000313" key="2">
    <source>
        <dbReference type="EMBL" id="QIQ23051.1"/>
    </source>
</evidence>
<dbReference type="PANTHER" id="PTHR34047">
    <property type="entry name" value="NUCLEAR INTRON MATURASE 1, MITOCHONDRIAL-RELATED"/>
    <property type="match status" value="1"/>
</dbReference>
<dbReference type="Pfam" id="PF01348">
    <property type="entry name" value="Intron_maturas2"/>
    <property type="match status" value="1"/>
</dbReference>
<dbReference type="GeneID" id="54116071"/>
<dbReference type="PANTHER" id="PTHR34047:SF2">
    <property type="entry name" value="NUCLEAR INTRON MATURASE 1, MITOCHONDRIAL"/>
    <property type="match status" value="1"/>
</dbReference>
<keyword evidence="2" id="KW-0548">Nucleotidyltransferase</keyword>
<geneLocation type="mitochondrion" evidence="2"/>
<dbReference type="AlphaFoldDB" id="A0A6G9IG56"/>
<evidence type="ECO:0000259" key="1">
    <source>
        <dbReference type="Pfam" id="PF01348"/>
    </source>
</evidence>
<protein>
    <submittedName>
        <fullName evidence="2">Putative reverse transcriptase/maturase</fullName>
    </submittedName>
</protein>
<dbReference type="GO" id="GO:0006397">
    <property type="term" value="P:mRNA processing"/>
    <property type="evidence" value="ECO:0007669"/>
    <property type="project" value="InterPro"/>
</dbReference>